<evidence type="ECO:0000259" key="1">
    <source>
        <dbReference type="Pfam" id="PF01882"/>
    </source>
</evidence>
<evidence type="ECO:0000313" key="3">
    <source>
        <dbReference type="Proteomes" id="UP000298058"/>
    </source>
</evidence>
<evidence type="ECO:0000313" key="2">
    <source>
        <dbReference type="EMBL" id="TGN19716.1"/>
    </source>
</evidence>
<feature type="domain" description="DUF58" evidence="1">
    <location>
        <begin position="42"/>
        <end position="183"/>
    </location>
</feature>
<organism evidence="2 3">
    <name type="scientific">Leptospira idonii</name>
    <dbReference type="NCBI Taxonomy" id="1193500"/>
    <lineage>
        <taxon>Bacteria</taxon>
        <taxon>Pseudomonadati</taxon>
        <taxon>Spirochaetota</taxon>
        <taxon>Spirochaetia</taxon>
        <taxon>Leptospirales</taxon>
        <taxon>Leptospiraceae</taxon>
        <taxon>Leptospira</taxon>
    </lineage>
</organism>
<dbReference type="RefSeq" id="WP_135760032.1">
    <property type="nucleotide sequence ID" value="NZ_RQHW01000028.1"/>
</dbReference>
<dbReference type="SUPFAM" id="SSF53300">
    <property type="entry name" value="vWA-like"/>
    <property type="match status" value="1"/>
</dbReference>
<gene>
    <name evidence="2" type="ORF">EHS15_08030</name>
</gene>
<sequence>MLDPDLKKLLNVLDWETKKKFRSFRSGGFHQSSRGKGLEFKEVRPYTYGDDTRYIDWNVTSRTGEVHVKEFYEDQDVPIFLFIDCSQSMKGNKERTAYQLAFFLSLFHIKIGNRIRVFLFGENIYHSGKELKREEDVYQEFKSLPKHITTTSGIKTDFNQAIEFGFKISSRFTTAYWLSDFAYFDGFPSYKGIFGKWEHYGIWIEEKVFESELPFWFRIFSFIDSETKKDLKNFSNLPNDLSAFRSCFGIKRVTVRPEMKLSGQILELFRGVRV</sequence>
<dbReference type="EMBL" id="RQHW01000028">
    <property type="protein sequence ID" value="TGN19716.1"/>
    <property type="molecule type" value="Genomic_DNA"/>
</dbReference>
<dbReference type="PANTHER" id="PTHR33608:SF6">
    <property type="entry name" value="BLL2464 PROTEIN"/>
    <property type="match status" value="1"/>
</dbReference>
<dbReference type="OrthoDB" id="9776116at2"/>
<dbReference type="AlphaFoldDB" id="A0A4V3JYA0"/>
<protein>
    <submittedName>
        <fullName evidence="2">DUF58 domain-containing protein</fullName>
    </submittedName>
</protein>
<dbReference type="PANTHER" id="PTHR33608">
    <property type="entry name" value="BLL2464 PROTEIN"/>
    <property type="match status" value="1"/>
</dbReference>
<accession>A0A4V3JYA0</accession>
<dbReference type="InterPro" id="IPR036465">
    <property type="entry name" value="vWFA_dom_sf"/>
</dbReference>
<dbReference type="Pfam" id="PF01882">
    <property type="entry name" value="DUF58"/>
    <property type="match status" value="1"/>
</dbReference>
<keyword evidence="3" id="KW-1185">Reference proteome</keyword>
<dbReference type="InterPro" id="IPR002881">
    <property type="entry name" value="DUF58"/>
</dbReference>
<dbReference type="Proteomes" id="UP000298058">
    <property type="component" value="Unassembled WGS sequence"/>
</dbReference>
<proteinExistence type="predicted"/>
<name>A0A4V3JYA0_9LEPT</name>
<comment type="caution">
    <text evidence="2">The sequence shown here is derived from an EMBL/GenBank/DDBJ whole genome shotgun (WGS) entry which is preliminary data.</text>
</comment>
<reference evidence="2" key="1">
    <citation type="journal article" date="2019" name="PLoS Negl. Trop. Dis.">
        <title>Revisiting the worldwide diversity of Leptospira species in the environment.</title>
        <authorList>
            <person name="Vincent A.T."/>
            <person name="Schiettekatte O."/>
            <person name="Bourhy P."/>
            <person name="Veyrier F.J."/>
            <person name="Picardeau M."/>
        </authorList>
    </citation>
    <scope>NUCLEOTIDE SEQUENCE [LARGE SCALE GENOMIC DNA]</scope>
    <source>
        <strain evidence="2">201300427</strain>
    </source>
</reference>